<comment type="caution">
    <text evidence="2">The sequence shown here is derived from an EMBL/GenBank/DDBJ whole genome shotgun (WGS) entry which is preliminary data.</text>
</comment>
<keyword evidence="3" id="KW-1185">Reference proteome</keyword>
<dbReference type="EMBL" id="MU250530">
    <property type="protein sequence ID" value="KAG7448150.1"/>
    <property type="molecule type" value="Genomic_DNA"/>
</dbReference>
<evidence type="ECO:0000313" key="2">
    <source>
        <dbReference type="EMBL" id="KAG7448150.1"/>
    </source>
</evidence>
<accession>A0A9P7VWS8</accession>
<dbReference type="GeneID" id="66104457"/>
<evidence type="ECO:0000313" key="3">
    <source>
        <dbReference type="Proteomes" id="UP000812287"/>
    </source>
</evidence>
<reference evidence="2" key="1">
    <citation type="submission" date="2020-11" db="EMBL/GenBank/DDBJ databases">
        <title>Adaptations for nitrogen fixation in a non-lichenized fungal sporocarp promotes dispersal by wood-feeding termites.</title>
        <authorList>
            <consortium name="DOE Joint Genome Institute"/>
            <person name="Koch R.A."/>
            <person name="Yoon G."/>
            <person name="Arayal U."/>
            <person name="Lail K."/>
            <person name="Amirebrahimi M."/>
            <person name="Labutti K."/>
            <person name="Lipzen A."/>
            <person name="Riley R."/>
            <person name="Barry K."/>
            <person name="Henrissat B."/>
            <person name="Grigoriev I.V."/>
            <person name="Herr J.R."/>
            <person name="Aime M.C."/>
        </authorList>
    </citation>
    <scope>NUCLEOTIDE SEQUENCE</scope>
    <source>
        <strain evidence="2">MCA 3950</strain>
    </source>
</reference>
<dbReference type="OrthoDB" id="3037210at2759"/>
<proteinExistence type="predicted"/>
<evidence type="ECO:0000256" key="1">
    <source>
        <dbReference type="SAM" id="MobiDB-lite"/>
    </source>
</evidence>
<name>A0A9P7VWS8_9AGAR</name>
<sequence>MEEYQLERYGPVVYESPEDPPIEDEPLPDNFSMVYSLLSTASGISTEDLSPDSPDSHALDSLSEESPQVPVPTRKGKWRVKSLFRRAITNFVEFVKGHKSSTKLS</sequence>
<protein>
    <submittedName>
        <fullName evidence="2">Uncharacterized protein</fullName>
    </submittedName>
</protein>
<feature type="region of interest" description="Disordered" evidence="1">
    <location>
        <begin position="44"/>
        <end position="74"/>
    </location>
</feature>
<feature type="compositionally biased region" description="Acidic residues" evidence="1">
    <location>
        <begin position="16"/>
        <end position="27"/>
    </location>
</feature>
<dbReference type="RefSeq" id="XP_043041650.1">
    <property type="nucleotide sequence ID" value="XM_043182161.1"/>
</dbReference>
<organism evidence="2 3">
    <name type="scientific">Guyanagaster necrorhizus</name>
    <dbReference type="NCBI Taxonomy" id="856835"/>
    <lineage>
        <taxon>Eukaryota</taxon>
        <taxon>Fungi</taxon>
        <taxon>Dikarya</taxon>
        <taxon>Basidiomycota</taxon>
        <taxon>Agaricomycotina</taxon>
        <taxon>Agaricomycetes</taxon>
        <taxon>Agaricomycetidae</taxon>
        <taxon>Agaricales</taxon>
        <taxon>Marasmiineae</taxon>
        <taxon>Physalacriaceae</taxon>
        <taxon>Guyanagaster</taxon>
    </lineage>
</organism>
<feature type="region of interest" description="Disordered" evidence="1">
    <location>
        <begin position="1"/>
        <end position="27"/>
    </location>
</feature>
<dbReference type="AlphaFoldDB" id="A0A9P7VWS8"/>
<gene>
    <name evidence="2" type="ORF">BT62DRAFT_755982</name>
</gene>
<dbReference type="Proteomes" id="UP000812287">
    <property type="component" value="Unassembled WGS sequence"/>
</dbReference>